<feature type="region of interest" description="Disordered" evidence="1">
    <location>
        <begin position="264"/>
        <end position="301"/>
    </location>
</feature>
<dbReference type="RefSeq" id="WP_124140194.1">
    <property type="nucleotide sequence ID" value="NZ_QXEM01000018.1"/>
</dbReference>
<accession>A0A3R8G8C7</accession>
<comment type="caution">
    <text evidence="2">The sequence shown here is derived from an EMBL/GenBank/DDBJ whole genome shotgun (WGS) entry which is preliminary data.</text>
</comment>
<evidence type="ECO:0000313" key="3">
    <source>
        <dbReference type="Proteomes" id="UP000283868"/>
    </source>
</evidence>
<reference evidence="2 3" key="1">
    <citation type="submission" date="2018-08" db="EMBL/GenBank/DDBJ databases">
        <title>Comparative analysis of Prevotella intermedia strains.</title>
        <authorList>
            <person name="Moon J.-H."/>
            <person name="Lee J.-H."/>
        </authorList>
    </citation>
    <scope>NUCLEOTIDE SEQUENCE [LARGE SCALE GENOMIC DNA]</scope>
    <source>
        <strain evidence="2 3">ATCC 15033</strain>
    </source>
</reference>
<proteinExistence type="predicted"/>
<organism evidence="2 3">
    <name type="scientific">Prevotella intermedia</name>
    <dbReference type="NCBI Taxonomy" id="28131"/>
    <lineage>
        <taxon>Bacteria</taxon>
        <taxon>Pseudomonadati</taxon>
        <taxon>Bacteroidota</taxon>
        <taxon>Bacteroidia</taxon>
        <taxon>Bacteroidales</taxon>
        <taxon>Prevotellaceae</taxon>
        <taxon>Prevotella</taxon>
    </lineage>
</organism>
<protein>
    <recommendedName>
        <fullName evidence="4">Relaxase</fullName>
    </recommendedName>
</protein>
<sequence length="432" mass="49680">MAGKAHAIPYGSNELNYITGESKKKDKPEDIHRVCNNHFANHLTADGMWVDLRLHCEPFLKLHPKMQNGMLKIIYSPAKENTVGFTMKDWEKLAKEFIAVFDSIEITKDDKVISPKTNLANSKYTCYLHLEAESGIPHLHFAACRFDIEGNVNNDHCIAMRYQDTINILAKRHGWQTTEDIHEQRRQEISADCYKILDAMERFNINDYFKRLEALGYEVHARPNEETGDYYGYSIVYMNGNFKASKLGKARELTVSKLYGTWEKRRKEREQRKPKPVTTTAKPTPKPFVSPEGQHQKPAVQRPVKPFRDYTKPFAGSTPFDFHHDHADHTYYIPQEFKQMLEEAFPWHEYGNWQELQEACVMLVVDPAEFAASVFTALIDGATTVAPSSGGGVGQSESGWGRKDDEDECAFMHRTINMIHKRMPKRSRGRGM</sequence>
<feature type="compositionally biased region" description="Basic and acidic residues" evidence="1">
    <location>
        <begin position="264"/>
        <end position="273"/>
    </location>
</feature>
<name>A0A3R8G8C7_PREIN</name>
<dbReference type="AlphaFoldDB" id="A0A3R8G8C7"/>
<evidence type="ECO:0008006" key="4">
    <source>
        <dbReference type="Google" id="ProtNLM"/>
    </source>
</evidence>
<keyword evidence="3" id="KW-1185">Reference proteome</keyword>
<evidence type="ECO:0000313" key="2">
    <source>
        <dbReference type="EMBL" id="RRF88254.1"/>
    </source>
</evidence>
<dbReference type="EMBL" id="QXEN01000002">
    <property type="protein sequence ID" value="RRF88254.1"/>
    <property type="molecule type" value="Genomic_DNA"/>
</dbReference>
<evidence type="ECO:0000256" key="1">
    <source>
        <dbReference type="SAM" id="MobiDB-lite"/>
    </source>
</evidence>
<dbReference type="Proteomes" id="UP000283868">
    <property type="component" value="Unassembled WGS sequence"/>
</dbReference>
<gene>
    <name evidence="2" type="ORF">D2S45_02800</name>
</gene>